<dbReference type="PANTHER" id="PTHR34185">
    <property type="entry name" value="DIADENYLATE CYCLASE"/>
    <property type="match status" value="1"/>
</dbReference>
<evidence type="ECO:0000256" key="1">
    <source>
        <dbReference type="ARBA" id="ARBA00000877"/>
    </source>
</evidence>
<evidence type="ECO:0000256" key="4">
    <source>
        <dbReference type="ARBA" id="ARBA00022692"/>
    </source>
</evidence>
<keyword evidence="7 10" id="KW-0067">ATP-binding</keyword>
<dbReference type="SUPFAM" id="SSF143597">
    <property type="entry name" value="YojJ-like"/>
    <property type="match status" value="1"/>
</dbReference>
<evidence type="ECO:0000256" key="3">
    <source>
        <dbReference type="ARBA" id="ARBA00022679"/>
    </source>
</evidence>
<feature type="transmembrane region" description="Helical" evidence="10">
    <location>
        <begin position="12"/>
        <end position="36"/>
    </location>
</feature>
<keyword evidence="6 10" id="KW-0547">Nucleotide-binding</keyword>
<dbReference type="GO" id="GO:0006171">
    <property type="term" value="P:cAMP biosynthetic process"/>
    <property type="evidence" value="ECO:0007669"/>
    <property type="project" value="InterPro"/>
</dbReference>
<evidence type="ECO:0000256" key="9">
    <source>
        <dbReference type="ARBA" id="ARBA00023136"/>
    </source>
</evidence>
<dbReference type="Pfam" id="PF19293">
    <property type="entry name" value="CdaA_N"/>
    <property type="match status" value="1"/>
</dbReference>
<feature type="transmembrane region" description="Helical" evidence="10">
    <location>
        <begin position="48"/>
        <end position="67"/>
    </location>
</feature>
<dbReference type="GO" id="GO:0106408">
    <property type="term" value="F:diadenylate cyclase activity"/>
    <property type="evidence" value="ECO:0007669"/>
    <property type="project" value="UniProtKB-EC"/>
</dbReference>
<reference evidence="12" key="1">
    <citation type="submission" date="2020-10" db="EMBL/GenBank/DDBJ databases">
        <authorList>
            <person name="Gilroy R."/>
        </authorList>
    </citation>
    <scope>NUCLEOTIDE SEQUENCE</scope>
    <source>
        <strain evidence="12">ChiBcolR7-354</strain>
    </source>
</reference>
<keyword evidence="3 10" id="KW-0808">Transferase</keyword>
<dbReference type="InterPro" id="IPR050338">
    <property type="entry name" value="DisA"/>
</dbReference>
<comment type="caution">
    <text evidence="10">Lacks conserved residue(s) required for the propagation of feature annotation.</text>
</comment>
<keyword evidence="8 10" id="KW-1133">Transmembrane helix</keyword>
<dbReference type="PIRSF" id="PIRSF004793">
    <property type="entry name" value="UCP004793"/>
    <property type="match status" value="1"/>
</dbReference>
<dbReference type="InterPro" id="IPR003390">
    <property type="entry name" value="DNA_integrity_scan_DisA_N"/>
</dbReference>
<dbReference type="GO" id="GO:0005524">
    <property type="term" value="F:ATP binding"/>
    <property type="evidence" value="ECO:0007669"/>
    <property type="project" value="UniProtKB-UniRule"/>
</dbReference>
<proteinExistence type="inferred from homology"/>
<evidence type="ECO:0000256" key="2">
    <source>
        <dbReference type="ARBA" id="ARBA00022475"/>
    </source>
</evidence>
<dbReference type="Proteomes" id="UP000824262">
    <property type="component" value="Unassembled WGS sequence"/>
</dbReference>
<dbReference type="NCBIfam" id="TIGR00159">
    <property type="entry name" value="diadenylate cyclase CdaA"/>
    <property type="match status" value="1"/>
</dbReference>
<dbReference type="InterPro" id="IPR045585">
    <property type="entry name" value="CdaA_N"/>
</dbReference>
<evidence type="ECO:0000313" key="12">
    <source>
        <dbReference type="EMBL" id="HIQ79637.1"/>
    </source>
</evidence>
<dbReference type="FunFam" id="3.40.1700.10:FF:000002">
    <property type="entry name" value="Diadenylate cyclase"/>
    <property type="match status" value="1"/>
</dbReference>
<evidence type="ECO:0000259" key="11">
    <source>
        <dbReference type="PROSITE" id="PS51794"/>
    </source>
</evidence>
<dbReference type="HAMAP" id="MF_01499">
    <property type="entry name" value="DacA"/>
    <property type="match status" value="1"/>
</dbReference>
<name>A0A9D0ZGC8_9FIRM</name>
<evidence type="ECO:0000256" key="5">
    <source>
        <dbReference type="ARBA" id="ARBA00022695"/>
    </source>
</evidence>
<dbReference type="PROSITE" id="PS51794">
    <property type="entry name" value="DAC"/>
    <property type="match status" value="1"/>
</dbReference>
<dbReference type="EC" id="2.7.7.85" evidence="10"/>
<comment type="subunit">
    <text evidence="10">Probably a homodimer.</text>
</comment>
<dbReference type="GO" id="GO:0004016">
    <property type="term" value="F:adenylate cyclase activity"/>
    <property type="evidence" value="ECO:0007669"/>
    <property type="project" value="UniProtKB-UniRule"/>
</dbReference>
<feature type="domain" description="DAC" evidence="11">
    <location>
        <begin position="90"/>
        <end position="249"/>
    </location>
</feature>
<dbReference type="AlphaFoldDB" id="A0A9D0ZGC8"/>
<sequence length="293" mass="31644">MDSILNVLSNGWNYLLTMRASDIADVLIVAALIYWLIGVIKKTNTSRVATGIVILLLVMWVSGLLRLTMIHSLLQNLLELGLIAIVVLFQPELRRLLERLGSGKFMNLGTAVPTSSESVIAQTVLACTDMASTKTGALIVFERTTLLNDQMGTGTIVNADVTSELLRNIFFVKAPLHDGAVIIREGRIAAAGCMLPLTQNANLSSDLGMRHRAGIGMSEHSDAVVVIVSEETGSISVAIDGMLKRHLSADTFEKILRAELMPDGDEANGRGLVGLINSAKALLVRKNDKKEKE</sequence>
<accession>A0A9D0ZGC8</accession>
<keyword evidence="4 10" id="KW-0812">Transmembrane</keyword>
<evidence type="ECO:0000256" key="6">
    <source>
        <dbReference type="ARBA" id="ARBA00022741"/>
    </source>
</evidence>
<comment type="catalytic activity">
    <reaction evidence="1 10">
        <text>2 ATP = 3',3'-c-di-AMP + 2 diphosphate</text>
        <dbReference type="Rhea" id="RHEA:35655"/>
        <dbReference type="ChEBI" id="CHEBI:30616"/>
        <dbReference type="ChEBI" id="CHEBI:33019"/>
        <dbReference type="ChEBI" id="CHEBI:71500"/>
        <dbReference type="EC" id="2.7.7.85"/>
    </reaction>
</comment>
<evidence type="ECO:0000313" key="13">
    <source>
        <dbReference type="Proteomes" id="UP000824262"/>
    </source>
</evidence>
<protein>
    <recommendedName>
        <fullName evidence="10">Diadenylate cyclase</fullName>
        <shortName evidence="10">DAC</shortName>
        <ecNumber evidence="10">2.7.7.85</ecNumber>
    </recommendedName>
    <alternativeName>
        <fullName evidence="10">Cyclic-di-AMP synthase</fullName>
        <shortName evidence="10">c-di-AMP synthase</shortName>
    </alternativeName>
</protein>
<comment type="similarity">
    <text evidence="10">Belongs to the adenylate cyclase family. DacA/CdaA subfamily.</text>
</comment>
<keyword evidence="9 10" id="KW-0472">Membrane</keyword>
<dbReference type="Pfam" id="PF02457">
    <property type="entry name" value="DAC"/>
    <property type="match status" value="1"/>
</dbReference>
<dbReference type="Gene3D" id="3.40.1700.10">
    <property type="entry name" value="DNA integrity scanning protein, DisA, N-terminal domain"/>
    <property type="match status" value="1"/>
</dbReference>
<dbReference type="PANTHER" id="PTHR34185:SF1">
    <property type="entry name" value="DIADENYLATE CYCLASE"/>
    <property type="match status" value="1"/>
</dbReference>
<comment type="caution">
    <text evidence="12">The sequence shown here is derived from an EMBL/GenBank/DDBJ whole genome shotgun (WGS) entry which is preliminary data.</text>
</comment>
<gene>
    <name evidence="10" type="primary">dacA</name>
    <name evidence="12" type="ORF">IAB77_10325</name>
</gene>
<organism evidence="12 13">
    <name type="scientific">Candidatus Scatomorpha intestinavium</name>
    <dbReference type="NCBI Taxonomy" id="2840922"/>
    <lineage>
        <taxon>Bacteria</taxon>
        <taxon>Bacillati</taxon>
        <taxon>Bacillota</taxon>
        <taxon>Clostridia</taxon>
        <taxon>Eubacteriales</taxon>
        <taxon>Candidatus Scatomorpha</taxon>
    </lineage>
</organism>
<dbReference type="EMBL" id="DVGA01000116">
    <property type="protein sequence ID" value="HIQ79637.1"/>
    <property type="molecule type" value="Genomic_DNA"/>
</dbReference>
<dbReference type="InterPro" id="IPR034701">
    <property type="entry name" value="CdaA"/>
</dbReference>
<keyword evidence="5 10" id="KW-0548">Nucleotidyltransferase</keyword>
<evidence type="ECO:0000256" key="10">
    <source>
        <dbReference type="HAMAP-Rule" id="MF_01499"/>
    </source>
</evidence>
<dbReference type="InterPro" id="IPR036888">
    <property type="entry name" value="DNA_integrity_DisA_N_sf"/>
</dbReference>
<evidence type="ECO:0000256" key="8">
    <source>
        <dbReference type="ARBA" id="ARBA00022989"/>
    </source>
</evidence>
<comment type="function">
    <text evidence="10">Catalyzes the condensation of 2 ATP molecules into cyclic di-AMP (c-di-AMP), a second messenger used to regulate differing processes in different bacteria.</text>
</comment>
<dbReference type="InterPro" id="IPR014046">
    <property type="entry name" value="C-di-AMP_synthase"/>
</dbReference>
<evidence type="ECO:0000256" key="7">
    <source>
        <dbReference type="ARBA" id="ARBA00022840"/>
    </source>
</evidence>
<reference evidence="12" key="2">
    <citation type="journal article" date="2021" name="PeerJ">
        <title>Extensive microbial diversity within the chicken gut microbiome revealed by metagenomics and culture.</title>
        <authorList>
            <person name="Gilroy R."/>
            <person name="Ravi A."/>
            <person name="Getino M."/>
            <person name="Pursley I."/>
            <person name="Horton D.L."/>
            <person name="Alikhan N.F."/>
            <person name="Baker D."/>
            <person name="Gharbi K."/>
            <person name="Hall N."/>
            <person name="Watson M."/>
            <person name="Adriaenssens E.M."/>
            <person name="Foster-Nyarko E."/>
            <person name="Jarju S."/>
            <person name="Secka A."/>
            <person name="Antonio M."/>
            <person name="Oren A."/>
            <person name="Chaudhuri R.R."/>
            <person name="La Ragione R."/>
            <person name="Hildebrand F."/>
            <person name="Pallen M.J."/>
        </authorList>
    </citation>
    <scope>NUCLEOTIDE SEQUENCE</scope>
    <source>
        <strain evidence="12">ChiBcolR7-354</strain>
    </source>
</reference>
<keyword evidence="2 10" id="KW-1003">Cell membrane</keyword>